<evidence type="ECO:0000313" key="2">
    <source>
        <dbReference type="Proteomes" id="UP001470023"/>
    </source>
</evidence>
<accession>A0ABV1U4W4</accession>
<gene>
    <name evidence="1" type="ORF">ABT272_13550</name>
</gene>
<dbReference type="SUPFAM" id="SSF159238">
    <property type="entry name" value="SO1590-like"/>
    <property type="match status" value="1"/>
</dbReference>
<dbReference type="Pfam" id="PF11528">
    <property type="entry name" value="DUF3224"/>
    <property type="match status" value="1"/>
</dbReference>
<protein>
    <submittedName>
        <fullName evidence="1">DUF3224 domain-containing protein</fullName>
    </submittedName>
</protein>
<proteinExistence type="predicted"/>
<sequence>MRASGTFTVEEFAPAAVRLPEPAVETAVPVGVATMRKRYDGEIGGRSVTLFTAAYDQAAATGTYVAMESFEGTLHGQGGTFNFAHSGTTLGEGREAEFFVIVPGSGTGALTGIRGAGGLSIDADGTHRIWFDYEVGGSVTPGGGGR</sequence>
<keyword evidence="2" id="KW-1185">Reference proteome</keyword>
<dbReference type="InterPro" id="IPR021607">
    <property type="entry name" value="DUF3224"/>
</dbReference>
<organism evidence="1 2">
    <name type="scientific">Streptomyces sp. 900105245</name>
    <dbReference type="NCBI Taxonomy" id="3154379"/>
    <lineage>
        <taxon>Bacteria</taxon>
        <taxon>Bacillati</taxon>
        <taxon>Actinomycetota</taxon>
        <taxon>Actinomycetes</taxon>
        <taxon>Kitasatosporales</taxon>
        <taxon>Streptomycetaceae</taxon>
        <taxon>Streptomyces</taxon>
    </lineage>
</organism>
<evidence type="ECO:0000313" key="1">
    <source>
        <dbReference type="EMBL" id="MER6428759.1"/>
    </source>
</evidence>
<dbReference type="InterPro" id="IPR023159">
    <property type="entry name" value="SO1590-like_sf"/>
</dbReference>
<dbReference type="EMBL" id="JBEPAZ010000009">
    <property type="protein sequence ID" value="MER6428759.1"/>
    <property type="molecule type" value="Genomic_DNA"/>
</dbReference>
<dbReference type="Proteomes" id="UP001470023">
    <property type="component" value="Unassembled WGS sequence"/>
</dbReference>
<dbReference type="RefSeq" id="WP_073889130.1">
    <property type="nucleotide sequence ID" value="NZ_JBEOYA010000018.1"/>
</dbReference>
<dbReference type="Gene3D" id="2.40.350.10">
    <property type="entry name" value="SO1590-like"/>
    <property type="match status" value="1"/>
</dbReference>
<comment type="caution">
    <text evidence="1">The sequence shown here is derived from an EMBL/GenBank/DDBJ whole genome shotgun (WGS) entry which is preliminary data.</text>
</comment>
<name>A0ABV1U4W4_9ACTN</name>
<reference evidence="1 2" key="1">
    <citation type="submission" date="2024-06" db="EMBL/GenBank/DDBJ databases">
        <title>The Natural Products Discovery Center: Release of the First 8490 Sequenced Strains for Exploring Actinobacteria Biosynthetic Diversity.</title>
        <authorList>
            <person name="Kalkreuter E."/>
            <person name="Kautsar S.A."/>
            <person name="Yang D."/>
            <person name="Bader C.D."/>
            <person name="Teijaro C.N."/>
            <person name="Fluegel L."/>
            <person name="Davis C.M."/>
            <person name="Simpson J.R."/>
            <person name="Lauterbach L."/>
            <person name="Steele A.D."/>
            <person name="Gui C."/>
            <person name="Meng S."/>
            <person name="Li G."/>
            <person name="Viehrig K."/>
            <person name="Ye F."/>
            <person name="Su P."/>
            <person name="Kiefer A.F."/>
            <person name="Nichols A."/>
            <person name="Cepeda A.J."/>
            <person name="Yan W."/>
            <person name="Fan B."/>
            <person name="Jiang Y."/>
            <person name="Adhikari A."/>
            <person name="Zheng C.-J."/>
            <person name="Schuster L."/>
            <person name="Cowan T.M."/>
            <person name="Smanski M.J."/>
            <person name="Chevrette M.G."/>
            <person name="De Carvalho L.P.S."/>
            <person name="Shen B."/>
        </authorList>
    </citation>
    <scope>NUCLEOTIDE SEQUENCE [LARGE SCALE GENOMIC DNA]</scope>
    <source>
        <strain evidence="1 2">NPDC001166</strain>
    </source>
</reference>